<dbReference type="SUPFAM" id="SSF49764">
    <property type="entry name" value="HSP20-like chaperones"/>
    <property type="match status" value="1"/>
</dbReference>
<name>A0AAU9RN37_THLAR</name>
<accession>A0AAU9RN37</accession>
<evidence type="ECO:0008006" key="3">
    <source>
        <dbReference type="Google" id="ProtNLM"/>
    </source>
</evidence>
<dbReference type="PANTHER" id="PTHR46991:SF10">
    <property type="entry name" value="HEAT SHOCK PROTEIN HSP20_ALPHA CRYSTALLIN FAMILY"/>
    <property type="match status" value="1"/>
</dbReference>
<keyword evidence="2" id="KW-1185">Reference proteome</keyword>
<reference evidence="1 2" key="1">
    <citation type="submission" date="2022-03" db="EMBL/GenBank/DDBJ databases">
        <authorList>
            <person name="Nunn A."/>
            <person name="Chopra R."/>
            <person name="Nunn A."/>
            <person name="Contreras Garrido A."/>
        </authorList>
    </citation>
    <scope>NUCLEOTIDE SEQUENCE [LARGE SCALE GENOMIC DNA]</scope>
</reference>
<proteinExistence type="predicted"/>
<dbReference type="InterPro" id="IPR044656">
    <property type="entry name" value="HSP14.7/HSP23.5/HSP23.6-like"/>
</dbReference>
<gene>
    <name evidence="1" type="ORF">TAV2_LOCUS5089</name>
</gene>
<dbReference type="EMBL" id="OU466858">
    <property type="protein sequence ID" value="CAH2046025.1"/>
    <property type="molecule type" value="Genomic_DNA"/>
</dbReference>
<evidence type="ECO:0000313" key="1">
    <source>
        <dbReference type="EMBL" id="CAH2046025.1"/>
    </source>
</evidence>
<dbReference type="PANTHER" id="PTHR46991">
    <property type="entry name" value="23.5 KDA HEAT SHOCK PROTEIN, MITOCHONDRIAL"/>
    <property type="match status" value="1"/>
</dbReference>
<dbReference type="AlphaFoldDB" id="A0AAU9RN37"/>
<organism evidence="1 2">
    <name type="scientific">Thlaspi arvense</name>
    <name type="common">Field penny-cress</name>
    <dbReference type="NCBI Taxonomy" id="13288"/>
    <lineage>
        <taxon>Eukaryota</taxon>
        <taxon>Viridiplantae</taxon>
        <taxon>Streptophyta</taxon>
        <taxon>Embryophyta</taxon>
        <taxon>Tracheophyta</taxon>
        <taxon>Spermatophyta</taxon>
        <taxon>Magnoliopsida</taxon>
        <taxon>eudicotyledons</taxon>
        <taxon>Gunneridae</taxon>
        <taxon>Pentapetalae</taxon>
        <taxon>rosids</taxon>
        <taxon>malvids</taxon>
        <taxon>Brassicales</taxon>
        <taxon>Brassicaceae</taxon>
        <taxon>Thlaspideae</taxon>
        <taxon>Thlaspi</taxon>
    </lineage>
</organism>
<protein>
    <recommendedName>
        <fullName evidence="3">SHSP domain-containing protein</fullName>
    </recommendedName>
</protein>
<dbReference type="Proteomes" id="UP000836841">
    <property type="component" value="Chromosome 2"/>
</dbReference>
<evidence type="ECO:0000313" key="2">
    <source>
        <dbReference type="Proteomes" id="UP000836841"/>
    </source>
</evidence>
<sequence>MANIHTISFCHFCSLHCSETGRLHTTNNPYQRVGPRGFIHVKILKKNKLYIRIDLPGVPDDAVHYRVDSVRQKIVFFSGETLDDGYEKKDGVREYFGTAGLGCDCCKITGVDATMKDGVLRMIVSRVEVKDFKKKCTLTVPPFTGSIPFLSRKSTIYGRSGTYEEKEDHPFMVKGRKGVINSGDRTADGGTYYSIDLPGVCSDDITVFPGENEVRFYVEIRNVYEHDEGGRIYMGAMKGTTPPHAPSYLTHDITWDAEYDSEEISVQTLKATPTGSDWNSNQ</sequence>
<dbReference type="InterPro" id="IPR008978">
    <property type="entry name" value="HSP20-like_chaperone"/>
</dbReference>